<gene>
    <name evidence="1" type="ORF">KGQ19_37425</name>
</gene>
<dbReference type="Proteomes" id="UP000730482">
    <property type="component" value="Unassembled WGS sequence"/>
</dbReference>
<protein>
    <submittedName>
        <fullName evidence="1">Uncharacterized protein</fullName>
    </submittedName>
</protein>
<dbReference type="EMBL" id="JAAFYZ010000196">
    <property type="protein sequence ID" value="MBS2552552.1"/>
    <property type="molecule type" value="Genomic_DNA"/>
</dbReference>
<comment type="caution">
    <text evidence="1">The sequence shown here is derived from an EMBL/GenBank/DDBJ whole genome shotgun (WGS) entry which is preliminary data.</text>
</comment>
<sequence>MAKCVAGQTLAKVELAGARTCGKYPATAPERSLGHTDAALTPTLLRLLRC</sequence>
<organism evidence="1 2">
    <name type="scientific">Catenulispora pinistramenti</name>
    <dbReference type="NCBI Taxonomy" id="2705254"/>
    <lineage>
        <taxon>Bacteria</taxon>
        <taxon>Bacillati</taxon>
        <taxon>Actinomycetota</taxon>
        <taxon>Actinomycetes</taxon>
        <taxon>Catenulisporales</taxon>
        <taxon>Catenulisporaceae</taxon>
        <taxon>Catenulispora</taxon>
    </lineage>
</organism>
<keyword evidence="2" id="KW-1185">Reference proteome</keyword>
<evidence type="ECO:0000313" key="2">
    <source>
        <dbReference type="Proteomes" id="UP000730482"/>
    </source>
</evidence>
<accession>A0ABS5L2I7</accession>
<proteinExistence type="predicted"/>
<reference evidence="1 2" key="1">
    <citation type="submission" date="2020-02" db="EMBL/GenBank/DDBJ databases">
        <title>Acidophilic actinobacteria isolated from forest soil.</title>
        <authorList>
            <person name="Golinska P."/>
        </authorList>
    </citation>
    <scope>NUCLEOTIDE SEQUENCE [LARGE SCALE GENOMIC DNA]</scope>
    <source>
        <strain evidence="1 2">NL8</strain>
    </source>
</reference>
<dbReference type="RefSeq" id="WP_212018242.1">
    <property type="nucleotide sequence ID" value="NZ_JAAFYZ010000196.1"/>
</dbReference>
<name>A0ABS5L2I7_9ACTN</name>
<evidence type="ECO:0000313" key="1">
    <source>
        <dbReference type="EMBL" id="MBS2552552.1"/>
    </source>
</evidence>